<gene>
    <name evidence="6" type="ORF">PPROV_000465600</name>
</gene>
<evidence type="ECO:0000313" key="7">
    <source>
        <dbReference type="Proteomes" id="UP000660262"/>
    </source>
</evidence>
<dbReference type="GO" id="GO:0005737">
    <property type="term" value="C:cytoplasm"/>
    <property type="evidence" value="ECO:0007669"/>
    <property type="project" value="TreeGrafter"/>
</dbReference>
<dbReference type="AlphaFoldDB" id="A0A830HKT6"/>
<accession>A0A830HKT6</accession>
<comment type="similarity">
    <text evidence="1">Belongs to the FAD-dependent oxidoreductase family.</text>
</comment>
<evidence type="ECO:0000256" key="4">
    <source>
        <dbReference type="ARBA" id="ARBA00023002"/>
    </source>
</evidence>
<sequence length="417" mass="44292">MSDATTSLVKVAPSRILVIGGGFAGRKLIRLLQACYTVMPMDITLVDAKSFFEFTPSALRCIVQPANARTCVIPQQVPAGSKTKCKLVTGTVVSVGINEAFEGEATLGDGRVIPFDAAVLAMGSNYAAPIKPDMTTRASVAERIAQYEHAHAHLSNAHDVVVVGGGTVGVEMAAEVAGHWTGRQAKRVTLITASERLLNRMPARASRLATAWLEKYGVCVITNARVRDAAGGGRAIRDGAVTLDDGRRIKADIVYTCLGAPPCTSNFTIRGVTVGSPIAVADTGQVLDDKHKPIPNLFAAGDVCSSAGEKNALNADLNAALCARNVQRTLFNGGALARWPADICHGSRKSPDVVVVSLYKWCAIMQVNSIVFSGLLPALMKVVIEFMQIRTAKEDIVITYLWSVAEALTIFVASYIP</sequence>
<dbReference type="PANTHER" id="PTHR43735">
    <property type="entry name" value="APOPTOSIS-INDUCING FACTOR 1"/>
    <property type="match status" value="1"/>
</dbReference>
<dbReference type="InterPro" id="IPR036188">
    <property type="entry name" value="FAD/NAD-bd_sf"/>
</dbReference>
<organism evidence="6 7">
    <name type="scientific">Pycnococcus provasolii</name>
    <dbReference type="NCBI Taxonomy" id="41880"/>
    <lineage>
        <taxon>Eukaryota</taxon>
        <taxon>Viridiplantae</taxon>
        <taxon>Chlorophyta</taxon>
        <taxon>Pseudoscourfieldiophyceae</taxon>
        <taxon>Pseudoscourfieldiales</taxon>
        <taxon>Pycnococcaceae</taxon>
        <taxon>Pycnococcus</taxon>
    </lineage>
</organism>
<keyword evidence="4" id="KW-0560">Oxidoreductase</keyword>
<dbReference type="PRINTS" id="PR00368">
    <property type="entry name" value="FADPNR"/>
</dbReference>
<dbReference type="PANTHER" id="PTHR43735:SF3">
    <property type="entry name" value="FERROPTOSIS SUPPRESSOR PROTEIN 1"/>
    <property type="match status" value="1"/>
</dbReference>
<keyword evidence="7" id="KW-1185">Reference proteome</keyword>
<dbReference type="SUPFAM" id="SSF51905">
    <property type="entry name" value="FAD/NAD(P)-binding domain"/>
    <property type="match status" value="1"/>
</dbReference>
<keyword evidence="2" id="KW-0285">Flavoprotein</keyword>
<comment type="caution">
    <text evidence="6">The sequence shown here is derived from an EMBL/GenBank/DDBJ whole genome shotgun (WGS) entry which is preliminary data.</text>
</comment>
<dbReference type="Gene3D" id="3.50.50.100">
    <property type="match status" value="1"/>
</dbReference>
<evidence type="ECO:0000256" key="2">
    <source>
        <dbReference type="ARBA" id="ARBA00022630"/>
    </source>
</evidence>
<evidence type="ECO:0000313" key="6">
    <source>
        <dbReference type="EMBL" id="GHP05909.1"/>
    </source>
</evidence>
<protein>
    <recommendedName>
        <fullName evidence="5">FAD/NAD(P)-binding domain-containing protein</fullName>
    </recommendedName>
</protein>
<reference evidence="6" key="1">
    <citation type="submission" date="2020-10" db="EMBL/GenBank/DDBJ databases">
        <title>Unveiling of a novel bifunctional photoreceptor, Dualchrome1, isolated from a cosmopolitan green alga.</title>
        <authorList>
            <person name="Suzuki S."/>
            <person name="Kawachi M."/>
        </authorList>
    </citation>
    <scope>NUCLEOTIDE SEQUENCE</scope>
    <source>
        <strain evidence="6">NIES 2893</strain>
    </source>
</reference>
<dbReference type="Proteomes" id="UP000660262">
    <property type="component" value="Unassembled WGS sequence"/>
</dbReference>
<proteinExistence type="inferred from homology"/>
<evidence type="ECO:0000256" key="3">
    <source>
        <dbReference type="ARBA" id="ARBA00022827"/>
    </source>
</evidence>
<dbReference type="Pfam" id="PF07992">
    <property type="entry name" value="Pyr_redox_2"/>
    <property type="match status" value="1"/>
</dbReference>
<dbReference type="GO" id="GO:0050660">
    <property type="term" value="F:flavin adenine dinucleotide binding"/>
    <property type="evidence" value="ECO:0007669"/>
    <property type="project" value="TreeGrafter"/>
</dbReference>
<dbReference type="OrthoDB" id="202203at2759"/>
<feature type="domain" description="FAD/NAD(P)-binding" evidence="5">
    <location>
        <begin position="15"/>
        <end position="306"/>
    </location>
</feature>
<keyword evidence="3" id="KW-0274">FAD</keyword>
<dbReference type="GO" id="GO:0004174">
    <property type="term" value="F:electron-transferring-flavoprotein dehydrogenase activity"/>
    <property type="evidence" value="ECO:0007669"/>
    <property type="project" value="TreeGrafter"/>
</dbReference>
<dbReference type="PRINTS" id="PR00469">
    <property type="entry name" value="PNDRDTASEII"/>
</dbReference>
<name>A0A830HKT6_9CHLO</name>
<evidence type="ECO:0000256" key="1">
    <source>
        <dbReference type="ARBA" id="ARBA00006442"/>
    </source>
</evidence>
<dbReference type="InterPro" id="IPR023753">
    <property type="entry name" value="FAD/NAD-binding_dom"/>
</dbReference>
<dbReference type="EMBL" id="BNJQ01000011">
    <property type="protein sequence ID" value="GHP05909.1"/>
    <property type="molecule type" value="Genomic_DNA"/>
</dbReference>
<evidence type="ECO:0000259" key="5">
    <source>
        <dbReference type="Pfam" id="PF07992"/>
    </source>
</evidence>